<evidence type="ECO:0000313" key="1">
    <source>
        <dbReference type="EMBL" id="QEV51381.1"/>
    </source>
</evidence>
<protein>
    <submittedName>
        <fullName evidence="1">Uncharacterized protein</fullName>
    </submittedName>
</protein>
<dbReference type="AlphaFoldDB" id="A0AAE6NGH1"/>
<gene>
    <name evidence="1" type="ORF">CP981_06680</name>
</gene>
<dbReference type="KEGG" id="spla:CP981_06680"/>
<proteinExistence type="predicted"/>
<name>A0AAE6NGH1_STRPT</name>
<dbReference type="EMBL" id="CP023691">
    <property type="protein sequence ID" value="QEV51381.1"/>
    <property type="molecule type" value="Genomic_DNA"/>
</dbReference>
<organism evidence="1 2">
    <name type="scientific">Streptomyces platensis</name>
    <dbReference type="NCBI Taxonomy" id="58346"/>
    <lineage>
        <taxon>Bacteria</taxon>
        <taxon>Bacillati</taxon>
        <taxon>Actinomycetota</taxon>
        <taxon>Actinomycetes</taxon>
        <taxon>Kitasatosporales</taxon>
        <taxon>Streptomycetaceae</taxon>
        <taxon>Streptomyces</taxon>
    </lineage>
</organism>
<evidence type="ECO:0000313" key="2">
    <source>
        <dbReference type="Proteomes" id="UP000325458"/>
    </source>
</evidence>
<reference evidence="1 2" key="1">
    <citation type="submission" date="2017-09" db="EMBL/GenBank/DDBJ databases">
        <authorList>
            <person name="Lee N."/>
            <person name="Cho B.-K."/>
        </authorList>
    </citation>
    <scope>NUCLEOTIDE SEQUENCE [LARGE SCALE GENOMIC DNA]</scope>
    <source>
        <strain evidence="1 2">ATCC 23948</strain>
    </source>
</reference>
<sequence>MPISLNALHRCPQQGVAIKLAQVTPLTSMGSYEFRNLSAAAQIFLCCFGRLLGGYRAPINLCYCGLGHLGEPDGDLDVLLHRLCQRLSRIRDFWGAQDRDASCALCHAVCGQPKVL</sequence>
<dbReference type="Proteomes" id="UP000325458">
    <property type="component" value="Chromosome"/>
</dbReference>
<accession>A0AAE6NGH1</accession>